<dbReference type="Proteomes" id="UP000278327">
    <property type="component" value="Unassembled WGS sequence"/>
</dbReference>
<protein>
    <submittedName>
        <fullName evidence="1">Abortive phage infection protein</fullName>
    </submittedName>
</protein>
<dbReference type="AlphaFoldDB" id="A0A3N0AXB3"/>
<reference evidence="1 2" key="1">
    <citation type="journal article" date="2019" name="Microbiol. Resour. Announc.">
        <title>Draft Genome Sequences of Type Strains of Gordonibacter faecihominis, Paraeggerthella hongkongensis, Parvibacter caecicola,Slackia equolifaciens, Slackia faecicanis, and Slackia isoflavoniconvertens.</title>
        <authorList>
            <person name="Danylec N."/>
            <person name="Stoll D.A."/>
            <person name="Dotsch A."/>
            <person name="Huch M."/>
        </authorList>
    </citation>
    <scope>NUCLEOTIDE SEQUENCE [LARGE SCALE GENOMIC DNA]</scope>
    <source>
        <strain evidence="1 2">DSM 18785</strain>
    </source>
</reference>
<organism evidence="1 2">
    <name type="scientific">Adlercreutzia equolifaciens subsp. celatus DSM 18785</name>
    <dbReference type="NCBI Taxonomy" id="1121021"/>
    <lineage>
        <taxon>Bacteria</taxon>
        <taxon>Bacillati</taxon>
        <taxon>Actinomycetota</taxon>
        <taxon>Coriobacteriia</taxon>
        <taxon>Eggerthellales</taxon>
        <taxon>Eggerthellaceae</taxon>
        <taxon>Adlercreutzia</taxon>
    </lineage>
</organism>
<evidence type="ECO:0000313" key="2">
    <source>
        <dbReference type="Proteomes" id="UP000278327"/>
    </source>
</evidence>
<proteinExistence type="predicted"/>
<comment type="caution">
    <text evidence="1">The sequence shown here is derived from an EMBL/GenBank/DDBJ whole genome shotgun (WGS) entry which is preliminary data.</text>
</comment>
<keyword evidence="2" id="KW-1185">Reference proteome</keyword>
<sequence>MANRSEQRIERLLDENNGVLIVSEAIGSGIPRNAVYDFARERGLEKASPGIFVDADMFPDELYLLQARYPKVVFSHETALYLHDMAEREPVPIVLTVESGYHSGSLKDQGVRIFYVKPEWYGLGISEAESPGGHVVRAYDRERTVCDVVRRKAAMDPAAYGYALRRYAASREKDLARLGRYAREMGVERQVQQAMEVLL</sequence>
<dbReference type="EMBL" id="QICA01000003">
    <property type="protein sequence ID" value="RNL39214.1"/>
    <property type="molecule type" value="Genomic_DNA"/>
</dbReference>
<dbReference type="RefSeq" id="WP_079535887.1">
    <property type="nucleotide sequence ID" value="NZ_JAMTCE010000016.1"/>
</dbReference>
<gene>
    <name evidence="1" type="ORF">DMP10_02145</name>
</gene>
<name>A0A3N0AXB3_9ACTN</name>
<evidence type="ECO:0000313" key="1">
    <source>
        <dbReference type="EMBL" id="RNL39214.1"/>
    </source>
</evidence>
<accession>A0A3N0AXB3</accession>